<feature type="domain" description="Sulfatase N-terminal" evidence="5">
    <location>
        <begin position="39"/>
        <end position="410"/>
    </location>
</feature>
<keyword evidence="7" id="KW-1185">Reference proteome</keyword>
<accession>A0A143PF78</accession>
<feature type="chain" id="PRO_5007511215" evidence="4">
    <location>
        <begin position="32"/>
        <end position="524"/>
    </location>
</feature>
<evidence type="ECO:0000259" key="5">
    <source>
        <dbReference type="Pfam" id="PF00884"/>
    </source>
</evidence>
<name>A0A143PF78_LUTPR</name>
<dbReference type="InterPro" id="IPR052701">
    <property type="entry name" value="GAG_Ulvan_Degrading_Sulfatases"/>
</dbReference>
<dbReference type="Gene3D" id="3.30.1120.10">
    <property type="match status" value="1"/>
</dbReference>
<protein>
    <submittedName>
        <fullName evidence="6">Arylsulfatase</fullName>
        <ecNumber evidence="6">3.1.6.1</ecNumber>
    </submittedName>
</protein>
<dbReference type="AlphaFoldDB" id="A0A143PF78"/>
<dbReference type="Pfam" id="PF00884">
    <property type="entry name" value="Sulfatase"/>
    <property type="match status" value="1"/>
</dbReference>
<reference evidence="7" key="2">
    <citation type="submission" date="2016-04" db="EMBL/GenBank/DDBJ databases">
        <title>First Complete Genome Sequence of a Subdivision 6 Acidobacterium.</title>
        <authorList>
            <person name="Huang S."/>
            <person name="Vieira S."/>
            <person name="Bunk B."/>
            <person name="Riedel T."/>
            <person name="Sproeer C."/>
            <person name="Overmann J."/>
        </authorList>
    </citation>
    <scope>NUCLEOTIDE SEQUENCE [LARGE SCALE GENOMIC DNA]</scope>
    <source>
        <strain evidence="7">DSM 100886 HEG_-6_39</strain>
    </source>
</reference>
<sequence length="524" mass="56996" precursor="true">MLFRWPKVDCRRPNVGVVFMAVALLWCSAWAGAQPAAPPNIVLINMDDLGYGDTSAYGATTIKTPQIDRIAREGLRFTNGYATSATCTPSRFSMLTGKYAWRQEGTGVLPGNAALIIDPARTTLPALLRSAGYHTGVVGKWHLGLGGAGGPDWNQRISPGPNEIGFAYSFIMAATGDRVPTVYVEDGRVVGLDPKDPIRVDYEKPIGDWPTGKANPELLTTQRPSHGHDQTIVNGVSRIGYMTGGKAALWRDQDMADTFTRKAVSYIEQHQREPFFLYFATHDPHVPRVPHERFVGKSGMGPRGDAILQSDWSIGQLLDTLDRLKLAGNTLVIFTSDNGPVVDDGYVDQAVEKLGTHKPWGPLRGGKYSRFEAGTRVPFVVRWPARVRPGVSDALVSQVDLLASMAALVGKAVPSGEAPDSVNQLKALLGEDPKGRDHIVEHAGRFALRDGRWKYIEPSEGPRRNEQTNTELANDPAPQLYDLDADIGETKNLAAQQPERVKAMAARLVAIRQGRAGSPGAPKL</sequence>
<dbReference type="InterPro" id="IPR024607">
    <property type="entry name" value="Sulfatase_CS"/>
</dbReference>
<dbReference type="SUPFAM" id="SSF53649">
    <property type="entry name" value="Alkaline phosphatase-like"/>
    <property type="match status" value="1"/>
</dbReference>
<feature type="signal peptide" evidence="4">
    <location>
        <begin position="1"/>
        <end position="31"/>
    </location>
</feature>
<dbReference type="Proteomes" id="UP000076079">
    <property type="component" value="Chromosome"/>
</dbReference>
<feature type="region of interest" description="Disordered" evidence="3">
    <location>
        <begin position="458"/>
        <end position="478"/>
    </location>
</feature>
<dbReference type="EMBL" id="CP015136">
    <property type="protein sequence ID" value="AMY07187.1"/>
    <property type="molecule type" value="Genomic_DNA"/>
</dbReference>
<evidence type="ECO:0000313" key="7">
    <source>
        <dbReference type="Proteomes" id="UP000076079"/>
    </source>
</evidence>
<dbReference type="InterPro" id="IPR000917">
    <property type="entry name" value="Sulfatase_N"/>
</dbReference>
<comment type="similarity">
    <text evidence="1">Belongs to the sulfatase family.</text>
</comment>
<proteinExistence type="inferred from homology"/>
<organism evidence="6 7">
    <name type="scientific">Luteitalea pratensis</name>
    <dbReference type="NCBI Taxonomy" id="1855912"/>
    <lineage>
        <taxon>Bacteria</taxon>
        <taxon>Pseudomonadati</taxon>
        <taxon>Acidobacteriota</taxon>
        <taxon>Vicinamibacteria</taxon>
        <taxon>Vicinamibacterales</taxon>
        <taxon>Vicinamibacteraceae</taxon>
        <taxon>Luteitalea</taxon>
    </lineage>
</organism>
<dbReference type="CDD" id="cd16143">
    <property type="entry name" value="ARS_like"/>
    <property type="match status" value="1"/>
</dbReference>
<evidence type="ECO:0000256" key="1">
    <source>
        <dbReference type="ARBA" id="ARBA00008779"/>
    </source>
</evidence>
<dbReference type="GO" id="GO:0004065">
    <property type="term" value="F:arylsulfatase activity"/>
    <property type="evidence" value="ECO:0007669"/>
    <property type="project" value="UniProtKB-EC"/>
</dbReference>
<dbReference type="PANTHER" id="PTHR43751">
    <property type="entry name" value="SULFATASE"/>
    <property type="match status" value="1"/>
</dbReference>
<dbReference type="KEGG" id="abac:LuPra_00354"/>
<dbReference type="STRING" id="1855912.LuPra_00354"/>
<dbReference type="EC" id="3.1.6.1" evidence="6"/>
<keyword evidence="4" id="KW-0732">Signal</keyword>
<gene>
    <name evidence="6" type="primary">atsA_3</name>
    <name evidence="6" type="ORF">LuPra_00354</name>
</gene>
<reference evidence="6 7" key="1">
    <citation type="journal article" date="2016" name="Genome Announc.">
        <title>First Complete Genome Sequence of a Subdivision 6 Acidobacterium Strain.</title>
        <authorList>
            <person name="Huang S."/>
            <person name="Vieira S."/>
            <person name="Bunk B."/>
            <person name="Riedel T."/>
            <person name="Sproer C."/>
            <person name="Overmann J."/>
        </authorList>
    </citation>
    <scope>NUCLEOTIDE SEQUENCE [LARGE SCALE GENOMIC DNA]</scope>
    <source>
        <strain evidence="7">DSM 100886 HEG_-6_39</strain>
    </source>
</reference>
<keyword evidence="2 6" id="KW-0378">Hydrolase</keyword>
<dbReference type="PROSITE" id="PS00149">
    <property type="entry name" value="SULFATASE_2"/>
    <property type="match status" value="1"/>
</dbReference>
<evidence type="ECO:0000313" key="6">
    <source>
        <dbReference type="EMBL" id="AMY07187.1"/>
    </source>
</evidence>
<dbReference type="PROSITE" id="PS00523">
    <property type="entry name" value="SULFATASE_1"/>
    <property type="match status" value="1"/>
</dbReference>
<dbReference type="InterPro" id="IPR017850">
    <property type="entry name" value="Alkaline_phosphatase_core_sf"/>
</dbReference>
<dbReference type="PATRIC" id="fig|1813736.3.peg.371"/>
<evidence type="ECO:0000256" key="4">
    <source>
        <dbReference type="SAM" id="SignalP"/>
    </source>
</evidence>
<dbReference type="PANTHER" id="PTHR43751:SF6">
    <property type="entry name" value="N-ACETYLGALACTOSAMINE-6-O-SULFATASE"/>
    <property type="match status" value="1"/>
</dbReference>
<dbReference type="Gene3D" id="3.40.720.10">
    <property type="entry name" value="Alkaline Phosphatase, subunit A"/>
    <property type="match status" value="1"/>
</dbReference>
<evidence type="ECO:0000256" key="3">
    <source>
        <dbReference type="SAM" id="MobiDB-lite"/>
    </source>
</evidence>
<evidence type="ECO:0000256" key="2">
    <source>
        <dbReference type="ARBA" id="ARBA00022801"/>
    </source>
</evidence>